<dbReference type="Gene3D" id="3.30.560.10">
    <property type="entry name" value="Glucose Oxidase, domain 3"/>
    <property type="match status" value="1"/>
</dbReference>
<feature type="binding site" evidence="5">
    <location>
        <position position="94"/>
    </location>
    <ligand>
        <name>FAD</name>
        <dbReference type="ChEBI" id="CHEBI:57692"/>
    </ligand>
</feature>
<dbReference type="SUPFAM" id="SSF54373">
    <property type="entry name" value="FAD-linked reductases, C-terminal domain"/>
    <property type="match status" value="1"/>
</dbReference>
<dbReference type="InterPro" id="IPR007867">
    <property type="entry name" value="GMC_OxRtase_C"/>
</dbReference>
<organism evidence="9 10">
    <name type="scientific">Bosea vaviloviae</name>
    <dbReference type="NCBI Taxonomy" id="1526658"/>
    <lineage>
        <taxon>Bacteria</taxon>
        <taxon>Pseudomonadati</taxon>
        <taxon>Pseudomonadota</taxon>
        <taxon>Alphaproteobacteria</taxon>
        <taxon>Hyphomicrobiales</taxon>
        <taxon>Boseaceae</taxon>
        <taxon>Bosea</taxon>
    </lineage>
</organism>
<dbReference type="GO" id="GO:0016614">
    <property type="term" value="F:oxidoreductase activity, acting on CH-OH group of donors"/>
    <property type="evidence" value="ECO:0007669"/>
    <property type="project" value="InterPro"/>
</dbReference>
<evidence type="ECO:0000259" key="7">
    <source>
        <dbReference type="PROSITE" id="PS00623"/>
    </source>
</evidence>
<feature type="domain" description="Glucose-methanol-choline oxidoreductase N-terminal" evidence="7">
    <location>
        <begin position="92"/>
        <end position="115"/>
    </location>
</feature>
<dbReference type="InterPro" id="IPR000172">
    <property type="entry name" value="GMC_OxRdtase_N"/>
</dbReference>
<accession>A0A0N1F001</accession>
<comment type="cofactor">
    <cofactor evidence="1 5">
        <name>FAD</name>
        <dbReference type="ChEBI" id="CHEBI:57692"/>
    </cofactor>
</comment>
<dbReference type="Gene3D" id="3.50.50.60">
    <property type="entry name" value="FAD/NAD(P)-binding domain"/>
    <property type="match status" value="1"/>
</dbReference>
<protein>
    <submittedName>
        <fullName evidence="9">Choline dehydrogenase</fullName>
    </submittedName>
</protein>
<dbReference type="InterPro" id="IPR036188">
    <property type="entry name" value="FAD/NAD-bd_sf"/>
</dbReference>
<dbReference type="Pfam" id="PF00732">
    <property type="entry name" value="GMC_oxred_N"/>
    <property type="match status" value="1"/>
</dbReference>
<dbReference type="PATRIC" id="fig|1526658.3.peg.4737"/>
<dbReference type="Pfam" id="PF05199">
    <property type="entry name" value="GMC_oxred_C"/>
    <property type="match status" value="1"/>
</dbReference>
<dbReference type="Proteomes" id="UP000037822">
    <property type="component" value="Unassembled WGS sequence"/>
</dbReference>
<name>A0A0N1F001_9HYPH</name>
<dbReference type="AlphaFoldDB" id="A0A0N1F001"/>
<evidence type="ECO:0000256" key="4">
    <source>
        <dbReference type="ARBA" id="ARBA00022827"/>
    </source>
</evidence>
<gene>
    <name evidence="9" type="ORF">AE618_23135</name>
</gene>
<dbReference type="SUPFAM" id="SSF51905">
    <property type="entry name" value="FAD/NAD(P)-binding domain"/>
    <property type="match status" value="1"/>
</dbReference>
<dbReference type="PIRSF" id="PIRSF000137">
    <property type="entry name" value="Alcohol_oxidase"/>
    <property type="match status" value="1"/>
</dbReference>
<sequence>MADHDDAGRRTIGTYDYVVIGAGSAGCLLANRLSRDPRKKVLVLEAGGRDDWVWFHIPVGYLFAIGNPRADWLFKTEPQAGLGGRALTYPRGKVVGGSSAINAMVYMRGQAADYDGWRQLGLSGWGWDDVLPYFLKHEDHTGPGASGMHKAGGEWRVEHPRVRWAILDAIREAAAAAGIAKIDDFNTGDNEGSSYFQVNQRRGRRLSSFNAFLRPVLDARETNLRLEIGVLVERVVVENGRATAVEFTHGGETLRVEVSGEVVLCAGAVGSPALLERSGIGDGARLQGLGIETVADLPGVGENLQDHLQIRPVYKVEGVRTLNSDYAKIWRRPLMALQYAALRSGPLTMAPSQVGAFAKSSADYATANLQYHFQPLSLDSWGSGLHPFDAFTASVCNLRPTSRGHIHIKTPHAQDAPSISPNYLDTQADRQVAVDALKLTRRIVEQAPLARFRPQEHLPGPTAASDAELLDAAAALGTTIFHPVGTAKMGREDDARAVLDERLRVRGIKGLRVIDASAMPAITSGNTANPTMMIAEKGAAMMIEDAKTG</sequence>
<dbReference type="EMBL" id="LGSZ01000064">
    <property type="protein sequence ID" value="KPH76732.1"/>
    <property type="molecule type" value="Genomic_DNA"/>
</dbReference>
<feature type="domain" description="Glucose-methanol-choline oxidoreductase N-terminal" evidence="8">
    <location>
        <begin position="267"/>
        <end position="281"/>
    </location>
</feature>
<reference evidence="9 10" key="1">
    <citation type="submission" date="2015-07" db="EMBL/GenBank/DDBJ databases">
        <title>Whole genome sequencing of Bosea vaviloviae isolated from cave pool.</title>
        <authorList>
            <person name="Tan N.E.H."/>
            <person name="Lee Y.P."/>
            <person name="Gan H.M."/>
            <person name="Barton H."/>
            <person name="Savka M.A."/>
        </authorList>
    </citation>
    <scope>NUCLEOTIDE SEQUENCE [LARGE SCALE GENOMIC DNA]</scope>
    <source>
        <strain evidence="9 10">SD260</strain>
    </source>
</reference>
<dbReference type="PANTHER" id="PTHR11552">
    <property type="entry name" value="GLUCOSE-METHANOL-CHOLINE GMC OXIDOREDUCTASE"/>
    <property type="match status" value="1"/>
</dbReference>
<comment type="similarity">
    <text evidence="2 6">Belongs to the GMC oxidoreductase family.</text>
</comment>
<dbReference type="PROSITE" id="PS00623">
    <property type="entry name" value="GMC_OXRED_1"/>
    <property type="match status" value="1"/>
</dbReference>
<dbReference type="OrthoDB" id="9785276at2"/>
<dbReference type="InterPro" id="IPR012132">
    <property type="entry name" value="GMC_OxRdtase"/>
</dbReference>
<dbReference type="PANTHER" id="PTHR11552:SF147">
    <property type="entry name" value="CHOLINE DEHYDROGENASE, MITOCHONDRIAL"/>
    <property type="match status" value="1"/>
</dbReference>
<evidence type="ECO:0000256" key="1">
    <source>
        <dbReference type="ARBA" id="ARBA00001974"/>
    </source>
</evidence>
<feature type="binding site" evidence="5">
    <location>
        <position position="232"/>
    </location>
    <ligand>
        <name>FAD</name>
        <dbReference type="ChEBI" id="CHEBI:57692"/>
    </ligand>
</feature>
<feature type="binding site" evidence="5">
    <location>
        <begin position="102"/>
        <end position="105"/>
    </location>
    <ligand>
        <name>FAD</name>
        <dbReference type="ChEBI" id="CHEBI:57692"/>
    </ligand>
</feature>
<keyword evidence="10" id="KW-1185">Reference proteome</keyword>
<evidence type="ECO:0000256" key="2">
    <source>
        <dbReference type="ARBA" id="ARBA00010790"/>
    </source>
</evidence>
<dbReference type="PROSITE" id="PS00624">
    <property type="entry name" value="GMC_OXRED_2"/>
    <property type="match status" value="1"/>
</dbReference>
<keyword evidence="3 6" id="KW-0285">Flavoprotein</keyword>
<evidence type="ECO:0000256" key="6">
    <source>
        <dbReference type="RuleBase" id="RU003968"/>
    </source>
</evidence>
<proteinExistence type="inferred from homology"/>
<dbReference type="GO" id="GO:0050660">
    <property type="term" value="F:flavin adenine dinucleotide binding"/>
    <property type="evidence" value="ECO:0007669"/>
    <property type="project" value="InterPro"/>
</dbReference>
<evidence type="ECO:0000256" key="3">
    <source>
        <dbReference type="ARBA" id="ARBA00022630"/>
    </source>
</evidence>
<evidence type="ECO:0000259" key="8">
    <source>
        <dbReference type="PROSITE" id="PS00624"/>
    </source>
</evidence>
<comment type="caution">
    <text evidence="9">The sequence shown here is derived from an EMBL/GenBank/DDBJ whole genome shotgun (WGS) entry which is preliminary data.</text>
</comment>
<keyword evidence="4 5" id="KW-0274">FAD</keyword>
<dbReference type="RefSeq" id="WP_054211423.1">
    <property type="nucleotide sequence ID" value="NZ_LGSZ01000064.1"/>
</dbReference>
<evidence type="ECO:0000256" key="5">
    <source>
        <dbReference type="PIRSR" id="PIRSR000137-2"/>
    </source>
</evidence>
<evidence type="ECO:0000313" key="10">
    <source>
        <dbReference type="Proteomes" id="UP000037822"/>
    </source>
</evidence>
<evidence type="ECO:0000313" key="9">
    <source>
        <dbReference type="EMBL" id="KPH76732.1"/>
    </source>
</evidence>